<sequence length="183" mass="21144">MASSVAPAMYNGCVENLKLIGQDISFNDFLFFAPNVQFIYLEESQVVYQNGVEVPYEVILANLPTVDILYFQRENQFYDFSNTVKELLKIPRFKNLYFFCCTGLNESFDIGTFFEYLKKSNQTIVALAFTGTISEEYKEKLARIVDEILDADSPRTYAPPFIGYNGQLRVKQRAILNLYYSFL</sequence>
<dbReference type="Proteomes" id="UP000887580">
    <property type="component" value="Unplaced"/>
</dbReference>
<name>A0AC35FMA4_9BILA</name>
<evidence type="ECO:0000313" key="1">
    <source>
        <dbReference type="Proteomes" id="UP000887580"/>
    </source>
</evidence>
<reference evidence="2" key="1">
    <citation type="submission" date="2022-11" db="UniProtKB">
        <authorList>
            <consortium name="WormBaseParasite"/>
        </authorList>
    </citation>
    <scope>IDENTIFICATION</scope>
</reference>
<evidence type="ECO:0000313" key="2">
    <source>
        <dbReference type="WBParaSite" id="PS1159_v2.g18306.t1"/>
    </source>
</evidence>
<proteinExistence type="predicted"/>
<accession>A0AC35FMA4</accession>
<organism evidence="1 2">
    <name type="scientific">Panagrolaimus sp. PS1159</name>
    <dbReference type="NCBI Taxonomy" id="55785"/>
    <lineage>
        <taxon>Eukaryota</taxon>
        <taxon>Metazoa</taxon>
        <taxon>Ecdysozoa</taxon>
        <taxon>Nematoda</taxon>
        <taxon>Chromadorea</taxon>
        <taxon>Rhabditida</taxon>
        <taxon>Tylenchina</taxon>
        <taxon>Panagrolaimomorpha</taxon>
        <taxon>Panagrolaimoidea</taxon>
        <taxon>Panagrolaimidae</taxon>
        <taxon>Panagrolaimus</taxon>
    </lineage>
</organism>
<protein>
    <submittedName>
        <fullName evidence="2">Uncharacterized protein</fullName>
    </submittedName>
</protein>
<dbReference type="WBParaSite" id="PS1159_v2.g18306.t1">
    <property type="protein sequence ID" value="PS1159_v2.g18306.t1"/>
    <property type="gene ID" value="PS1159_v2.g18306"/>
</dbReference>